<proteinExistence type="predicted"/>
<evidence type="ECO:0000313" key="2">
    <source>
        <dbReference type="Proteomes" id="UP001628668"/>
    </source>
</evidence>
<keyword evidence="2" id="KW-1185">Reference proteome</keyword>
<protein>
    <recommendedName>
        <fullName evidence="3">Lipoprotein</fullName>
    </recommendedName>
</protein>
<accession>A0ABW8VPD3</accession>
<evidence type="ECO:0000313" key="1">
    <source>
        <dbReference type="EMBL" id="MFL8936130.1"/>
    </source>
</evidence>
<dbReference type="PROSITE" id="PS51257">
    <property type="entry name" value="PROKAR_LIPOPROTEIN"/>
    <property type="match status" value="1"/>
</dbReference>
<organism evidence="1 2">
    <name type="scientific">Rossellomorea oryzaecorticis</name>
    <dbReference type="NCBI Taxonomy" id="1396505"/>
    <lineage>
        <taxon>Bacteria</taxon>
        <taxon>Bacillati</taxon>
        <taxon>Bacillota</taxon>
        <taxon>Bacilli</taxon>
        <taxon>Bacillales</taxon>
        <taxon>Bacillaceae</taxon>
        <taxon>Rossellomorea</taxon>
    </lineage>
</organism>
<comment type="caution">
    <text evidence="1">The sequence shown here is derived from an EMBL/GenBank/DDBJ whole genome shotgun (WGS) entry which is preliminary data.</text>
</comment>
<gene>
    <name evidence="1" type="ORF">ACKA06_04940</name>
</gene>
<sequence length="213" mass="24167">MKKILTVPIAFSIILAGCNNVASDKFAVKKQGENEGEMVNYINEETKISNTVSIADYHVPTDLTNLEERAEFIVNVRAIQDLGDDVVNGETLGSRKEVEVLKGYKNSLKKGDKIVIVEPAFVKDNEYYSVESYLKMDDGKDYTLFLQKGDDENEYGVVSLAYGKYSKNEKKFNGKLSSFSLLKEAEPYNFISDHTDEIELYEHIEDEVNNKYN</sequence>
<dbReference type="EMBL" id="JBJOSA010000003">
    <property type="protein sequence ID" value="MFL8936130.1"/>
    <property type="molecule type" value="Genomic_DNA"/>
</dbReference>
<evidence type="ECO:0008006" key="3">
    <source>
        <dbReference type="Google" id="ProtNLM"/>
    </source>
</evidence>
<name>A0ABW8VPD3_9BACI</name>
<reference evidence="1 2" key="1">
    <citation type="submission" date="2024-12" db="EMBL/GenBank/DDBJ databases">
        <authorList>
            <person name="Li X."/>
            <person name="Zhang D."/>
        </authorList>
    </citation>
    <scope>NUCLEOTIDE SEQUENCE [LARGE SCALE GENOMIC DNA]</scope>
    <source>
        <strain evidence="1 2">JCM19602</strain>
    </source>
</reference>
<dbReference type="RefSeq" id="WP_214872050.1">
    <property type="nucleotide sequence ID" value="NZ_JBJOSA010000003.1"/>
</dbReference>
<dbReference type="Proteomes" id="UP001628668">
    <property type="component" value="Unassembled WGS sequence"/>
</dbReference>